<evidence type="ECO:0000313" key="1">
    <source>
        <dbReference type="EMBL" id="AGY75245.1"/>
    </source>
</evidence>
<keyword evidence="2" id="KW-1185">Reference proteome</keyword>
<evidence type="ECO:0000313" key="2">
    <source>
        <dbReference type="Proteomes" id="UP000017590"/>
    </source>
</evidence>
<reference evidence="2" key="1">
    <citation type="journal article" date="2014" name="Biotechnol. Biofuels">
        <title>Comparison of single-molecule sequencing and hybrid approaches for finishing the genome of Clostridium autoethanogenum and analysis of CRISPR systems in industrial relevant Clostridia.</title>
        <authorList>
            <person name="Brown S.D."/>
            <person name="Nagaraju S."/>
            <person name="Utturkar S."/>
            <person name="De Tissera S."/>
            <person name="Segovia S."/>
            <person name="Mitchell W."/>
            <person name="Land M.L."/>
            <person name="Dassanayake A."/>
            <person name="Kopke M."/>
        </authorList>
    </citation>
    <scope>NUCLEOTIDE SEQUENCE [LARGE SCALE GENOMIC DNA]</scope>
    <source>
        <strain evidence="2">DSM 10061</strain>
    </source>
</reference>
<proteinExistence type="predicted"/>
<dbReference type="RefSeq" id="WP_023162065.1">
    <property type="nucleotide sequence ID" value="NC_022592.1"/>
</dbReference>
<dbReference type="EMBL" id="CP006763">
    <property type="protein sequence ID" value="AGY75245.1"/>
    <property type="molecule type" value="Genomic_DNA"/>
</dbReference>
<protein>
    <submittedName>
        <fullName evidence="1">Uncharacterized protein</fullName>
    </submittedName>
</protein>
<gene>
    <name evidence="1" type="ORF">CAETHG_1020</name>
</gene>
<dbReference type="Proteomes" id="UP000017590">
    <property type="component" value="Chromosome"/>
</dbReference>
<sequence>MIEFIKDKEIKKEYKVYGSFYNVYKYSKKLLECRNALEIVKKDCALNFSNKLYMHVPDALVIMMNQGGSKPINYAPQQIQLESLCRNILKVNLVLADPDKAQFQIMRLMNYKGWKNVRVINLSDIRDGDSNSFFKKVKSFEDKYFSDIHSIFSKQRICEKQLAFSVGNDAPIILAWGLDTRLMLLTSRYMKFIPSEKIKGIAAHLYSHASPRKQEDKKKWLQNIISVL</sequence>
<accession>A0ABM5NS87</accession>
<name>A0ABM5NS87_9CLOT</name>
<organism evidence="1 2">
    <name type="scientific">Clostridium autoethanogenum DSM 10061</name>
    <dbReference type="NCBI Taxonomy" id="1341692"/>
    <lineage>
        <taxon>Bacteria</taxon>
        <taxon>Bacillati</taxon>
        <taxon>Bacillota</taxon>
        <taxon>Clostridia</taxon>
        <taxon>Eubacteriales</taxon>
        <taxon>Clostridiaceae</taxon>
        <taxon>Clostridium</taxon>
    </lineage>
</organism>